<keyword evidence="2" id="KW-1133">Transmembrane helix</keyword>
<dbReference type="AlphaFoldDB" id="A0AAV2DR22"/>
<sequence>MAKSLVFLCLVLLSFSAAVRADPTLLDTGEGLVNEAADAAGDAKNATENAANTATSTAQDAHDAAENAANTAANAVNQTQSATNEAKQNAEDVANTTETAGKNVHDALSSGGSGLGMGLAGLLVGAGGWFALMGSV</sequence>
<evidence type="ECO:0000313" key="4">
    <source>
        <dbReference type="EMBL" id="CAL1375990.1"/>
    </source>
</evidence>
<feature type="signal peptide" evidence="3">
    <location>
        <begin position="1"/>
        <end position="21"/>
    </location>
</feature>
<accession>A0AAV2DR22</accession>
<feature type="compositionally biased region" description="Low complexity" evidence="1">
    <location>
        <begin position="43"/>
        <end position="59"/>
    </location>
</feature>
<keyword evidence="2" id="KW-0472">Membrane</keyword>
<dbReference type="EMBL" id="OZ034816">
    <property type="protein sequence ID" value="CAL1375990.1"/>
    <property type="molecule type" value="Genomic_DNA"/>
</dbReference>
<reference evidence="4 5" key="1">
    <citation type="submission" date="2024-04" db="EMBL/GenBank/DDBJ databases">
        <authorList>
            <person name="Fracassetti M."/>
        </authorList>
    </citation>
    <scope>NUCLEOTIDE SEQUENCE [LARGE SCALE GENOMIC DNA]</scope>
</reference>
<gene>
    <name evidence="4" type="ORF">LTRI10_LOCUS17754</name>
</gene>
<feature type="region of interest" description="Disordered" evidence="1">
    <location>
        <begin position="43"/>
        <end position="65"/>
    </location>
</feature>
<evidence type="ECO:0000256" key="1">
    <source>
        <dbReference type="SAM" id="MobiDB-lite"/>
    </source>
</evidence>
<dbReference type="Proteomes" id="UP001497516">
    <property type="component" value="Chromosome 3"/>
</dbReference>
<organism evidence="4 5">
    <name type="scientific">Linum trigynum</name>
    <dbReference type="NCBI Taxonomy" id="586398"/>
    <lineage>
        <taxon>Eukaryota</taxon>
        <taxon>Viridiplantae</taxon>
        <taxon>Streptophyta</taxon>
        <taxon>Embryophyta</taxon>
        <taxon>Tracheophyta</taxon>
        <taxon>Spermatophyta</taxon>
        <taxon>Magnoliopsida</taxon>
        <taxon>eudicotyledons</taxon>
        <taxon>Gunneridae</taxon>
        <taxon>Pentapetalae</taxon>
        <taxon>rosids</taxon>
        <taxon>fabids</taxon>
        <taxon>Malpighiales</taxon>
        <taxon>Linaceae</taxon>
        <taxon>Linum</taxon>
    </lineage>
</organism>
<feature type="transmembrane region" description="Helical" evidence="2">
    <location>
        <begin position="114"/>
        <end position="132"/>
    </location>
</feature>
<evidence type="ECO:0000313" key="5">
    <source>
        <dbReference type="Proteomes" id="UP001497516"/>
    </source>
</evidence>
<protein>
    <submittedName>
        <fullName evidence="4">Uncharacterized protein</fullName>
    </submittedName>
</protein>
<keyword evidence="5" id="KW-1185">Reference proteome</keyword>
<evidence type="ECO:0000256" key="2">
    <source>
        <dbReference type="SAM" id="Phobius"/>
    </source>
</evidence>
<evidence type="ECO:0000256" key="3">
    <source>
        <dbReference type="SAM" id="SignalP"/>
    </source>
</evidence>
<proteinExistence type="predicted"/>
<keyword evidence="2" id="KW-0812">Transmembrane</keyword>
<keyword evidence="3" id="KW-0732">Signal</keyword>
<name>A0AAV2DR22_9ROSI</name>
<feature type="chain" id="PRO_5043763332" evidence="3">
    <location>
        <begin position="22"/>
        <end position="136"/>
    </location>
</feature>